<evidence type="ECO:0000313" key="2">
    <source>
        <dbReference type="Proteomes" id="UP000187203"/>
    </source>
</evidence>
<protein>
    <submittedName>
        <fullName evidence="1">Uncharacterized protein</fullName>
    </submittedName>
</protein>
<accession>A0A1R3KA20</accession>
<dbReference type="AlphaFoldDB" id="A0A1R3KA20"/>
<keyword evidence="2" id="KW-1185">Reference proteome</keyword>
<dbReference type="GO" id="GO:0000423">
    <property type="term" value="P:mitophagy"/>
    <property type="evidence" value="ECO:0007669"/>
    <property type="project" value="TreeGrafter"/>
</dbReference>
<dbReference type="PANTHER" id="PTHR22874:SF1">
    <property type="entry name" value="ACTIVATING MOLECULE IN BECN1-REGULATED AUTOPHAGY PROTEIN 1"/>
    <property type="match status" value="1"/>
</dbReference>
<sequence>MELVRALPSAEDEVNVACFHPSVGGALVYGTKVVVNSIVIQDEIKHIIKSTNMNLSAVDGECGFLAANLHANNVFREKEAYGIALTIEDKITLQQKGGCNISSSFVTPIPVALLFLHPSCSLPPSPFKCSIN</sequence>
<dbReference type="PANTHER" id="PTHR22874">
    <property type="entry name" value="ACTIVATING MOLECULE IN BECN1-REGULATED AUTOPHAGY PROTEIN 1"/>
    <property type="match status" value="1"/>
</dbReference>
<dbReference type="InterPro" id="IPR052596">
    <property type="entry name" value="AMBRA1_autophagy"/>
</dbReference>
<dbReference type="GO" id="GO:0000045">
    <property type="term" value="P:autophagosome assembly"/>
    <property type="evidence" value="ECO:0007669"/>
    <property type="project" value="TreeGrafter"/>
</dbReference>
<dbReference type="GO" id="GO:1990756">
    <property type="term" value="F:ubiquitin-like ligase-substrate adaptor activity"/>
    <property type="evidence" value="ECO:0007669"/>
    <property type="project" value="TreeGrafter"/>
</dbReference>
<dbReference type="OrthoDB" id="1690505at2759"/>
<comment type="caution">
    <text evidence="1">The sequence shown here is derived from an EMBL/GenBank/DDBJ whole genome shotgun (WGS) entry which is preliminary data.</text>
</comment>
<gene>
    <name evidence="1" type="ORF">COLO4_10095</name>
</gene>
<organism evidence="1 2">
    <name type="scientific">Corchorus olitorius</name>
    <dbReference type="NCBI Taxonomy" id="93759"/>
    <lineage>
        <taxon>Eukaryota</taxon>
        <taxon>Viridiplantae</taxon>
        <taxon>Streptophyta</taxon>
        <taxon>Embryophyta</taxon>
        <taxon>Tracheophyta</taxon>
        <taxon>Spermatophyta</taxon>
        <taxon>Magnoliopsida</taxon>
        <taxon>eudicotyledons</taxon>
        <taxon>Gunneridae</taxon>
        <taxon>Pentapetalae</taxon>
        <taxon>rosids</taxon>
        <taxon>malvids</taxon>
        <taxon>Malvales</taxon>
        <taxon>Malvaceae</taxon>
        <taxon>Grewioideae</taxon>
        <taxon>Apeibeae</taxon>
        <taxon>Corchorus</taxon>
    </lineage>
</organism>
<dbReference type="GO" id="GO:0080008">
    <property type="term" value="C:Cul4-RING E3 ubiquitin ligase complex"/>
    <property type="evidence" value="ECO:0007669"/>
    <property type="project" value="TreeGrafter"/>
</dbReference>
<evidence type="ECO:0000313" key="1">
    <source>
        <dbReference type="EMBL" id="OMP03931.1"/>
    </source>
</evidence>
<dbReference type="EMBL" id="AWUE01014370">
    <property type="protein sequence ID" value="OMP03931.1"/>
    <property type="molecule type" value="Genomic_DNA"/>
</dbReference>
<reference evidence="2" key="1">
    <citation type="submission" date="2013-09" db="EMBL/GenBank/DDBJ databases">
        <title>Corchorus olitorius genome sequencing.</title>
        <authorList>
            <person name="Alam M."/>
            <person name="Haque M.S."/>
            <person name="Islam M.S."/>
            <person name="Emdad E.M."/>
            <person name="Islam M.M."/>
            <person name="Ahmed B."/>
            <person name="Halim A."/>
            <person name="Hossen Q.M.M."/>
            <person name="Hossain M.Z."/>
            <person name="Ahmed R."/>
            <person name="Khan M.M."/>
            <person name="Islam R."/>
            <person name="Rashid M.M."/>
            <person name="Khan S.A."/>
            <person name="Rahman M.S."/>
            <person name="Alam M."/>
            <person name="Yahiya A.S."/>
            <person name="Khan M.S."/>
            <person name="Azam M.S."/>
            <person name="Haque T."/>
            <person name="Lashkar M.Z.H."/>
            <person name="Akhand A.I."/>
            <person name="Morshed G."/>
            <person name="Roy S."/>
            <person name="Uddin K.S."/>
            <person name="Rabeya T."/>
            <person name="Hossain A.S."/>
            <person name="Chowdhury A."/>
            <person name="Snigdha A.R."/>
            <person name="Mortoza M.S."/>
            <person name="Matin S.A."/>
            <person name="Hoque S.M.E."/>
            <person name="Islam M.K."/>
            <person name="Roy D.K."/>
            <person name="Haider R."/>
            <person name="Moosa M.M."/>
            <person name="Elias S.M."/>
            <person name="Hasan A.M."/>
            <person name="Jahan S."/>
            <person name="Shafiuddin M."/>
            <person name="Mahmood N."/>
            <person name="Shommy N.S."/>
        </authorList>
    </citation>
    <scope>NUCLEOTIDE SEQUENCE [LARGE SCALE GENOMIC DNA]</scope>
    <source>
        <strain evidence="2">cv. O-4</strain>
    </source>
</reference>
<name>A0A1R3KA20_9ROSI</name>
<proteinExistence type="predicted"/>
<dbReference type="Proteomes" id="UP000187203">
    <property type="component" value="Unassembled WGS sequence"/>
</dbReference>
<dbReference type="STRING" id="93759.A0A1R3KA20"/>